<keyword evidence="1" id="KW-0862">Zinc</keyword>
<dbReference type="PROSITE" id="PS50158">
    <property type="entry name" value="ZF_CCHC"/>
    <property type="match status" value="1"/>
</dbReference>
<evidence type="ECO:0000259" key="3">
    <source>
        <dbReference type="PROSITE" id="PS50158"/>
    </source>
</evidence>
<evidence type="ECO:0000256" key="2">
    <source>
        <dbReference type="SAM" id="MobiDB-lite"/>
    </source>
</evidence>
<dbReference type="Proteomes" id="UP000820818">
    <property type="component" value="Linkage Group LG1"/>
</dbReference>
<dbReference type="PANTHER" id="PTHR33194:SF4">
    <property type="entry name" value="CCHC-TYPE DOMAIN-CONTAINING PROTEIN"/>
    <property type="match status" value="1"/>
</dbReference>
<dbReference type="EMBL" id="WJBH02000001">
    <property type="protein sequence ID" value="KAI9565302.1"/>
    <property type="molecule type" value="Genomic_DNA"/>
</dbReference>
<dbReference type="PANTHER" id="PTHR33194">
    <property type="entry name" value="ZINC KNUCKLE DOMAINCONTAINING PROTEIN"/>
    <property type="match status" value="1"/>
</dbReference>
<keyword evidence="1" id="KW-0479">Metal-binding</keyword>
<dbReference type="Gene3D" id="2.40.70.10">
    <property type="entry name" value="Acid Proteases"/>
    <property type="match status" value="1"/>
</dbReference>
<dbReference type="InterPro" id="IPR021109">
    <property type="entry name" value="Peptidase_aspartic_dom_sf"/>
</dbReference>
<dbReference type="SUPFAM" id="SSF50630">
    <property type="entry name" value="Acid proteases"/>
    <property type="match status" value="1"/>
</dbReference>
<protein>
    <recommendedName>
        <fullName evidence="3">CCHC-type domain-containing protein</fullName>
    </recommendedName>
</protein>
<keyword evidence="5" id="KW-1185">Reference proteome</keyword>
<name>A0AAD5L3E7_9CRUS</name>
<sequence>MPTKKNPRLPSCPRSPSRRLHPLRELSSVPQEALPTPDSSLESGTSVVGEAQNLEYTVSREPQIEEADSQGESAETEVSNSDPETEVVLRAASPVVPVGGQQVIAPSRHIVQQQRQAMTAVRKFISPPTFRGSPDEDARQWMERYETISAHNGWGDAEKRNNFSMYLDDTARNWFLCARVPNDWDDTAAQPAAGGNPATPAVTGLRSMFLKEFQTDNYGLFQETRLRSRTQGMDEPTQAEFMKSMRELIQETCEKIMAKEKNEQGKAKVSFKPKARTIDGKPNCFHCKRSGHIARHCFRNPESPNYKAPKQDGASAATPTANTAVNLATQAPNVQEEKHLLNFDGTNLIKEPVFCGEVKTTAVIDTGAAVTVISPELLKKTQFVQQPWDGSGIILANGSRVMPLLEAAEILVTHKDRSVKGKAIVMAMSGMELLMGNDFLKQFGSIRINYQAEKPLLTMGDLPLAAISLPAKEESEDTVLVSNERQEIPALSTGHAIVQNDLENIPVANLSPKSVWLEKGVTLGTLEELQEMANTEESYEASGEAAEKKVVEKEEKLLNNLKSRIGKNLDDNKKSEVLKILKNSISCFAFSEDDLGHCTLVEHDINTGVNPPIHQLPYKSA</sequence>
<comment type="caution">
    <text evidence="4">The sequence shown here is derived from an EMBL/GenBank/DDBJ whole genome shotgun (WGS) entry which is preliminary data.</text>
</comment>
<evidence type="ECO:0000313" key="4">
    <source>
        <dbReference type="EMBL" id="KAI9565302.1"/>
    </source>
</evidence>
<proteinExistence type="predicted"/>
<evidence type="ECO:0000256" key="1">
    <source>
        <dbReference type="PROSITE-ProRule" id="PRU00047"/>
    </source>
</evidence>
<feature type="compositionally biased region" description="Polar residues" evidence="2">
    <location>
        <begin position="70"/>
        <end position="82"/>
    </location>
</feature>
<feature type="compositionally biased region" description="Polar residues" evidence="2">
    <location>
        <begin position="37"/>
        <end position="46"/>
    </location>
</feature>
<organism evidence="4 5">
    <name type="scientific">Daphnia sinensis</name>
    <dbReference type="NCBI Taxonomy" id="1820382"/>
    <lineage>
        <taxon>Eukaryota</taxon>
        <taxon>Metazoa</taxon>
        <taxon>Ecdysozoa</taxon>
        <taxon>Arthropoda</taxon>
        <taxon>Crustacea</taxon>
        <taxon>Branchiopoda</taxon>
        <taxon>Diplostraca</taxon>
        <taxon>Cladocera</taxon>
        <taxon>Anomopoda</taxon>
        <taxon>Daphniidae</taxon>
        <taxon>Daphnia</taxon>
        <taxon>Daphnia similis group</taxon>
    </lineage>
</organism>
<dbReference type="AlphaFoldDB" id="A0AAD5L3E7"/>
<keyword evidence="1" id="KW-0863">Zinc-finger</keyword>
<feature type="domain" description="CCHC-type" evidence="3">
    <location>
        <begin position="284"/>
        <end position="297"/>
    </location>
</feature>
<accession>A0AAD5L3E7</accession>
<dbReference type="GO" id="GO:0003676">
    <property type="term" value="F:nucleic acid binding"/>
    <property type="evidence" value="ECO:0007669"/>
    <property type="project" value="InterPro"/>
</dbReference>
<gene>
    <name evidence="4" type="ORF">GHT06_009090</name>
</gene>
<evidence type="ECO:0000313" key="5">
    <source>
        <dbReference type="Proteomes" id="UP000820818"/>
    </source>
</evidence>
<dbReference type="CDD" id="cd00303">
    <property type="entry name" value="retropepsin_like"/>
    <property type="match status" value="1"/>
</dbReference>
<feature type="region of interest" description="Disordered" evidence="2">
    <location>
        <begin position="1"/>
        <end position="85"/>
    </location>
</feature>
<reference evidence="4 5" key="1">
    <citation type="submission" date="2022-05" db="EMBL/GenBank/DDBJ databases">
        <title>A multi-omics perspective on studying reproductive biology in Daphnia sinensis.</title>
        <authorList>
            <person name="Jia J."/>
        </authorList>
    </citation>
    <scope>NUCLEOTIDE SEQUENCE [LARGE SCALE GENOMIC DNA]</scope>
    <source>
        <strain evidence="4 5">WSL</strain>
    </source>
</reference>
<dbReference type="Pfam" id="PF13975">
    <property type="entry name" value="gag-asp_proteas"/>
    <property type="match status" value="1"/>
</dbReference>
<dbReference type="InterPro" id="IPR001878">
    <property type="entry name" value="Znf_CCHC"/>
</dbReference>
<dbReference type="GO" id="GO:0008270">
    <property type="term" value="F:zinc ion binding"/>
    <property type="evidence" value="ECO:0007669"/>
    <property type="project" value="UniProtKB-KW"/>
</dbReference>